<name>A0A6G3T219_STRAQ</name>
<keyword evidence="2" id="KW-0560">Oxidoreductase</keyword>
<feature type="region of interest" description="Disordered" evidence="1">
    <location>
        <begin position="1"/>
        <end position="46"/>
    </location>
</feature>
<dbReference type="PROSITE" id="PS51318">
    <property type="entry name" value="TAT"/>
    <property type="match status" value="1"/>
</dbReference>
<protein>
    <submittedName>
        <fullName evidence="2">Deferrochelatase/peroxidase EfeB</fullName>
    </submittedName>
</protein>
<dbReference type="EMBL" id="JAAGMK010000981">
    <property type="protein sequence ID" value="NEB89326.1"/>
    <property type="molecule type" value="Genomic_DNA"/>
</dbReference>
<evidence type="ECO:0000313" key="2">
    <source>
        <dbReference type="EMBL" id="NEB89326.1"/>
    </source>
</evidence>
<organism evidence="2">
    <name type="scientific">Streptomyces anulatus</name>
    <name type="common">Streptomyces chrysomallus</name>
    <dbReference type="NCBI Taxonomy" id="1892"/>
    <lineage>
        <taxon>Bacteria</taxon>
        <taxon>Bacillati</taxon>
        <taxon>Actinomycetota</taxon>
        <taxon>Actinomycetes</taxon>
        <taxon>Kitasatosporales</taxon>
        <taxon>Streptomycetaceae</taxon>
        <taxon>Streptomyces</taxon>
    </lineage>
</organism>
<dbReference type="InterPro" id="IPR006311">
    <property type="entry name" value="TAT_signal"/>
</dbReference>
<proteinExistence type="predicted"/>
<feature type="compositionally biased region" description="Low complexity" evidence="1">
    <location>
        <begin position="37"/>
        <end position="46"/>
    </location>
</feature>
<dbReference type="AlphaFoldDB" id="A0A6G3T219"/>
<gene>
    <name evidence="2" type="ORF">G3I43_35005</name>
</gene>
<dbReference type="GO" id="GO:0004601">
    <property type="term" value="F:peroxidase activity"/>
    <property type="evidence" value="ECO:0007669"/>
    <property type="project" value="UniProtKB-KW"/>
</dbReference>
<sequence length="46" mass="4371">MSKTKKQTLTPDGTAAPGSPGGDSARGTGVSRRRLLGTAGAAGATG</sequence>
<feature type="non-terminal residue" evidence="2">
    <location>
        <position position="46"/>
    </location>
</feature>
<comment type="caution">
    <text evidence="2">The sequence shown here is derived from an EMBL/GenBank/DDBJ whole genome shotgun (WGS) entry which is preliminary data.</text>
</comment>
<keyword evidence="2" id="KW-0575">Peroxidase</keyword>
<evidence type="ECO:0000256" key="1">
    <source>
        <dbReference type="SAM" id="MobiDB-lite"/>
    </source>
</evidence>
<accession>A0A6G3T219</accession>
<reference evidence="2" key="1">
    <citation type="submission" date="2020-01" db="EMBL/GenBank/DDBJ databases">
        <title>Insect and environment-associated Actinomycetes.</title>
        <authorList>
            <person name="Currrie C."/>
            <person name="Chevrette M."/>
            <person name="Carlson C."/>
            <person name="Stubbendieck R."/>
            <person name="Wendt-Pienkowski E."/>
        </authorList>
    </citation>
    <scope>NUCLEOTIDE SEQUENCE</scope>
    <source>
        <strain evidence="2">SID505</strain>
    </source>
</reference>